<proteinExistence type="predicted"/>
<dbReference type="AlphaFoldDB" id="B8IIX1"/>
<dbReference type="STRING" id="460265.Mnod_7025"/>
<dbReference type="EMBL" id="CP001349">
    <property type="protein sequence ID" value="ACL61766.1"/>
    <property type="molecule type" value="Genomic_DNA"/>
</dbReference>
<keyword evidence="2" id="KW-1185">Reference proteome</keyword>
<dbReference type="RefSeq" id="WP_015933329.1">
    <property type="nucleotide sequence ID" value="NC_011894.1"/>
</dbReference>
<dbReference type="HOGENOM" id="CLU_1720199_0_0_5"/>
<sequence>MMSADPVPAGVEDAANPLLVEQVSYVAYDDTGRITVHGRMAGGVLQIARLQGHRMLPGEGQQATHYVDLSGDAPELRERPVLELPASLTAAAGEEVTIPAVPAGPLRFAGPYNGSIEHPGGDLAIGFSIPGRYTLTIEPFPARRAAITLEVTA</sequence>
<name>B8IIX1_METNO</name>
<organism evidence="1 2">
    <name type="scientific">Methylobacterium nodulans (strain LMG 21967 / CNCM I-2342 / ORS 2060)</name>
    <dbReference type="NCBI Taxonomy" id="460265"/>
    <lineage>
        <taxon>Bacteria</taxon>
        <taxon>Pseudomonadati</taxon>
        <taxon>Pseudomonadota</taxon>
        <taxon>Alphaproteobacteria</taxon>
        <taxon>Hyphomicrobiales</taxon>
        <taxon>Methylobacteriaceae</taxon>
        <taxon>Methylobacterium</taxon>
    </lineage>
</organism>
<reference evidence="1 2" key="1">
    <citation type="submission" date="2009-01" db="EMBL/GenBank/DDBJ databases">
        <title>Complete sequence of chromosome of Methylobacterium nodulans ORS 2060.</title>
        <authorList>
            <consortium name="US DOE Joint Genome Institute"/>
            <person name="Lucas S."/>
            <person name="Copeland A."/>
            <person name="Lapidus A."/>
            <person name="Glavina del Rio T."/>
            <person name="Dalin E."/>
            <person name="Tice H."/>
            <person name="Bruce D."/>
            <person name="Goodwin L."/>
            <person name="Pitluck S."/>
            <person name="Sims D."/>
            <person name="Brettin T."/>
            <person name="Detter J.C."/>
            <person name="Han C."/>
            <person name="Larimer F."/>
            <person name="Land M."/>
            <person name="Hauser L."/>
            <person name="Kyrpides N."/>
            <person name="Ivanova N."/>
            <person name="Marx C.J."/>
            <person name="Richardson P."/>
        </authorList>
    </citation>
    <scope>NUCLEOTIDE SEQUENCE [LARGE SCALE GENOMIC DNA]</scope>
    <source>
        <strain evidence="2">LMG 21967 / CNCM I-2342 / ORS 2060</strain>
    </source>
</reference>
<gene>
    <name evidence="1" type="ordered locus">Mnod_7025</name>
</gene>
<evidence type="ECO:0000313" key="2">
    <source>
        <dbReference type="Proteomes" id="UP000008207"/>
    </source>
</evidence>
<dbReference type="KEGG" id="mno:Mnod_7025"/>
<dbReference type="Proteomes" id="UP000008207">
    <property type="component" value="Chromosome"/>
</dbReference>
<accession>B8IIX1</accession>
<evidence type="ECO:0000313" key="1">
    <source>
        <dbReference type="EMBL" id="ACL61766.1"/>
    </source>
</evidence>
<protein>
    <submittedName>
        <fullName evidence="1">Uncharacterized protein</fullName>
    </submittedName>
</protein>